<accession>A0ABP8IJV0</accession>
<dbReference type="SMART" id="SM00060">
    <property type="entry name" value="FN3"/>
    <property type="match status" value="7"/>
</dbReference>
<evidence type="ECO:0000259" key="3">
    <source>
        <dbReference type="PROSITE" id="PS50853"/>
    </source>
</evidence>
<dbReference type="Pfam" id="PF23759">
    <property type="entry name" value="GBD_T9SS_assoc"/>
    <property type="match status" value="1"/>
</dbReference>
<feature type="domain" description="Fibronectin type-III" evidence="3">
    <location>
        <begin position="744"/>
        <end position="829"/>
    </location>
</feature>
<dbReference type="PANTHER" id="PTHR46708:SF2">
    <property type="entry name" value="FIBRONECTIN TYPE-III DOMAIN-CONTAINING PROTEIN"/>
    <property type="match status" value="1"/>
</dbReference>
<dbReference type="InterPro" id="IPR050991">
    <property type="entry name" value="ECM_Regulatory_Proteins"/>
</dbReference>
<evidence type="ECO:0000256" key="2">
    <source>
        <dbReference type="SAM" id="SignalP"/>
    </source>
</evidence>
<dbReference type="InterPro" id="IPR026444">
    <property type="entry name" value="Secre_tail"/>
</dbReference>
<feature type="chain" id="PRO_5047402850" description="Fibronectin type-III domain-containing protein" evidence="2">
    <location>
        <begin position="36"/>
        <end position="1050"/>
    </location>
</feature>
<name>A0ABP8IJV0_9BACT</name>
<dbReference type="Proteomes" id="UP001501153">
    <property type="component" value="Unassembled WGS sequence"/>
</dbReference>
<dbReference type="CDD" id="cd00063">
    <property type="entry name" value="FN3"/>
    <property type="match status" value="4"/>
</dbReference>
<keyword evidence="1" id="KW-0677">Repeat</keyword>
<evidence type="ECO:0000313" key="4">
    <source>
        <dbReference type="EMBL" id="GAA4360685.1"/>
    </source>
</evidence>
<keyword evidence="5" id="KW-1185">Reference proteome</keyword>
<feature type="domain" description="Fibronectin type-III" evidence="3">
    <location>
        <begin position="271"/>
        <end position="356"/>
    </location>
</feature>
<dbReference type="InterPro" id="IPR013783">
    <property type="entry name" value="Ig-like_fold"/>
</dbReference>
<protein>
    <recommendedName>
        <fullName evidence="3">Fibronectin type-III domain-containing protein</fullName>
    </recommendedName>
</protein>
<keyword evidence="2" id="KW-0732">Signal</keyword>
<dbReference type="Pfam" id="PF00041">
    <property type="entry name" value="fn3"/>
    <property type="match status" value="3"/>
</dbReference>
<evidence type="ECO:0000313" key="5">
    <source>
        <dbReference type="Proteomes" id="UP001501153"/>
    </source>
</evidence>
<dbReference type="Gene3D" id="2.60.40.10">
    <property type="entry name" value="Immunoglobulins"/>
    <property type="match status" value="4"/>
</dbReference>
<dbReference type="PANTHER" id="PTHR46708">
    <property type="entry name" value="TENASCIN"/>
    <property type="match status" value="1"/>
</dbReference>
<feature type="signal peptide" evidence="2">
    <location>
        <begin position="1"/>
        <end position="35"/>
    </location>
</feature>
<organism evidence="4 5">
    <name type="scientific">Hymenobacter saemangeumensis</name>
    <dbReference type="NCBI Taxonomy" id="1084522"/>
    <lineage>
        <taxon>Bacteria</taxon>
        <taxon>Pseudomonadati</taxon>
        <taxon>Bacteroidota</taxon>
        <taxon>Cytophagia</taxon>
        <taxon>Cytophagales</taxon>
        <taxon>Hymenobacteraceae</taxon>
        <taxon>Hymenobacter</taxon>
    </lineage>
</organism>
<reference evidence="5" key="1">
    <citation type="journal article" date="2019" name="Int. J. Syst. Evol. Microbiol.">
        <title>The Global Catalogue of Microorganisms (GCM) 10K type strain sequencing project: providing services to taxonomists for standard genome sequencing and annotation.</title>
        <authorList>
            <consortium name="The Broad Institute Genomics Platform"/>
            <consortium name="The Broad Institute Genome Sequencing Center for Infectious Disease"/>
            <person name="Wu L."/>
            <person name="Ma J."/>
        </authorList>
    </citation>
    <scope>NUCLEOTIDE SEQUENCE [LARGE SCALE GENOMIC DNA]</scope>
    <source>
        <strain evidence="5">JCM 17923</strain>
    </source>
</reference>
<dbReference type="NCBIfam" id="TIGR04183">
    <property type="entry name" value="Por_Secre_tail"/>
    <property type="match status" value="1"/>
</dbReference>
<dbReference type="EMBL" id="BAABGZ010000052">
    <property type="protein sequence ID" value="GAA4360685.1"/>
    <property type="molecule type" value="Genomic_DNA"/>
</dbReference>
<feature type="domain" description="Fibronectin type-III" evidence="3">
    <location>
        <begin position="39"/>
        <end position="127"/>
    </location>
</feature>
<dbReference type="PROSITE" id="PS50853">
    <property type="entry name" value="FN3"/>
    <property type="match status" value="4"/>
</dbReference>
<dbReference type="SUPFAM" id="SSF49265">
    <property type="entry name" value="Fibronectin type III"/>
    <property type="match status" value="4"/>
</dbReference>
<dbReference type="InterPro" id="IPR056600">
    <property type="entry name" value="GBD_T9SS_assoc"/>
</dbReference>
<feature type="domain" description="Fibronectin type-III" evidence="3">
    <location>
        <begin position="509"/>
        <end position="603"/>
    </location>
</feature>
<comment type="caution">
    <text evidence="4">The sequence shown here is derived from an EMBL/GenBank/DDBJ whole genome shotgun (WGS) entry which is preliminary data.</text>
</comment>
<evidence type="ECO:0000256" key="1">
    <source>
        <dbReference type="ARBA" id="ARBA00022737"/>
    </source>
</evidence>
<gene>
    <name evidence="4" type="ORF">GCM10023185_27390</name>
</gene>
<sequence>MFYASLFMKKTATLPVFFRVFLLMLAWLSLAEAHAQCAAPTNLAMTAISGTSAQLAFTASSSATSYTVSYTSPGSGTVVTVSPNPTVSPVPLAGLSPATTYTVTVVSNCAGGQTAAATVTFRTVALNDEPCTATVLPLSGANCQPTASTTLGATESPTAGYTNPGCSGEQLPRDVWFRFTTAATGPASTGATVRVAGAPANELRLFEAAACSGPFTEVACTSSPANTAAPALVVGVLRPNTSYFVRVSGYTFNTTPGAFTACVSDPPACGDPINLALGGITASTAQLAFAPGPGNTGYTVTLTPQGGGTTTQTFSAPPIMLTGLQPLTPYTLTLQATCAGGALGGVLTRTFTTGNPQDEPAGAVVLPLTATCQPVTGTTARATSTPANGYGAPTCGASNPAPQDVWFTFTTAATGLASQGATLTVDTHAGAPQPTAGLVRVFRAPNGAAGPFTEIGCSSAAAANALAPPLVVAGLSPNTTYYVAVSGTFNMAQTGPFTLCATPPPACPAPANLTAALQSTTAVQLSWSAPGTGGTYTVEYGPAGFAPGTGAAGSVVVPSLTALTYTATGLTAGQAYHFYVTRDCGAGGLSTRSGPGAFQPQAVANDDVCGAVPLTITATCQPTNATLAGATQTFGSPVTCYNGPADVWFTFTTPGTGAGSTDVLVTVTGATANSVQVTTAASCTDPRTAVACALNPFAQDQPAPPLTLRGLTPNTRYFVRVSTGARQPGPFTICLTAPVPVCNAVADMQLQNLRHTSVLVAFTPPAGSSGLLLTLTPQGGSPTTQTVTGSSVSLTGLQPSTTYTLAVATNCTAGGQSAPVVFTFTTPPPPPANNDCSGALPIQCGQTLIGSPANAAPTTLPNCVGPPHTGVFYTFTGTGDRIRVSLCDPGTTFNAAINVLQGSCAGLTCIGSNISDLSCTQTRRGTLFFNSQAGVQYYFFINSSAGPLSGNLALSVTCTPLATAASAAVEQIQVYPNPAQQNATVFIPKSLRQMGAVVTLFTVLGTEKATYALPASGQELHLNLVGLEPGLYIVQVPTLQGAVRKRLLIQ</sequence>
<dbReference type="InterPro" id="IPR003961">
    <property type="entry name" value="FN3_dom"/>
</dbReference>
<dbReference type="InterPro" id="IPR036116">
    <property type="entry name" value="FN3_sf"/>
</dbReference>
<proteinExistence type="predicted"/>